<dbReference type="SUPFAM" id="SSF53448">
    <property type="entry name" value="Nucleotide-diphospho-sugar transferases"/>
    <property type="match status" value="1"/>
</dbReference>
<keyword evidence="6 7" id="KW-0472">Membrane</keyword>
<protein>
    <submittedName>
        <fullName evidence="9">Dolichol-phosphate mannosyltransferase</fullName>
    </submittedName>
</protein>
<comment type="subcellular location">
    <subcellularLocation>
        <location evidence="1">Membrane</location>
        <topology evidence="1">Multi-pass membrane protein</topology>
    </subcellularLocation>
</comment>
<keyword evidence="10" id="KW-1185">Reference proteome</keyword>
<dbReference type="Proteomes" id="UP000219494">
    <property type="component" value="Unassembled WGS sequence"/>
</dbReference>
<name>A0A285QB49_9SPHN</name>
<evidence type="ECO:0000256" key="5">
    <source>
        <dbReference type="ARBA" id="ARBA00022989"/>
    </source>
</evidence>
<feature type="domain" description="Glycosyltransferase 2-like" evidence="8">
    <location>
        <begin position="7"/>
        <end position="167"/>
    </location>
</feature>
<dbReference type="InterPro" id="IPR050256">
    <property type="entry name" value="Glycosyltransferase_2"/>
</dbReference>
<keyword evidence="2 9" id="KW-0328">Glycosyltransferase</keyword>
<dbReference type="Gene3D" id="3.90.550.10">
    <property type="entry name" value="Spore Coat Polysaccharide Biosynthesis Protein SpsA, Chain A"/>
    <property type="match status" value="1"/>
</dbReference>
<accession>A0A285QB49</accession>
<dbReference type="GO" id="GO:0016757">
    <property type="term" value="F:glycosyltransferase activity"/>
    <property type="evidence" value="ECO:0007669"/>
    <property type="project" value="UniProtKB-KW"/>
</dbReference>
<evidence type="ECO:0000313" key="9">
    <source>
        <dbReference type="EMBL" id="SOB79175.1"/>
    </source>
</evidence>
<evidence type="ECO:0000256" key="4">
    <source>
        <dbReference type="ARBA" id="ARBA00022692"/>
    </source>
</evidence>
<reference evidence="9 10" key="1">
    <citation type="submission" date="2017-07" db="EMBL/GenBank/DDBJ databases">
        <authorList>
            <person name="Sun Z.S."/>
            <person name="Albrecht U."/>
            <person name="Echele G."/>
            <person name="Lee C.C."/>
        </authorList>
    </citation>
    <scope>NUCLEOTIDE SEQUENCE [LARGE SCALE GENOMIC DNA]</scope>
    <source>
        <strain evidence="9 10">CGMCC 1.12672</strain>
    </source>
</reference>
<evidence type="ECO:0000256" key="7">
    <source>
        <dbReference type="SAM" id="Phobius"/>
    </source>
</evidence>
<evidence type="ECO:0000256" key="2">
    <source>
        <dbReference type="ARBA" id="ARBA00022676"/>
    </source>
</evidence>
<proteinExistence type="predicted"/>
<evidence type="ECO:0000256" key="3">
    <source>
        <dbReference type="ARBA" id="ARBA00022679"/>
    </source>
</evidence>
<evidence type="ECO:0000256" key="1">
    <source>
        <dbReference type="ARBA" id="ARBA00004141"/>
    </source>
</evidence>
<dbReference type="EMBL" id="OBMI01000001">
    <property type="protein sequence ID" value="SOB79175.1"/>
    <property type="molecule type" value="Genomic_DNA"/>
</dbReference>
<organism evidence="9 10">
    <name type="scientific">Sphingomonas guangdongensis</name>
    <dbReference type="NCBI Taxonomy" id="1141890"/>
    <lineage>
        <taxon>Bacteria</taxon>
        <taxon>Pseudomonadati</taxon>
        <taxon>Pseudomonadota</taxon>
        <taxon>Alphaproteobacteria</taxon>
        <taxon>Sphingomonadales</taxon>
        <taxon>Sphingomonadaceae</taxon>
        <taxon>Sphingomonas</taxon>
    </lineage>
</organism>
<feature type="transmembrane region" description="Helical" evidence="7">
    <location>
        <begin position="233"/>
        <end position="253"/>
    </location>
</feature>
<sequence>MTRPELSIVIPCFNEIENVDAIVAAVQTEAEAHTYSYEIILIDNGSTDGSRDAIRRICTVNPYVRAILNTRNFGQMRSPTHGIYQARGCAVIGMCADFQDPPAVIGQLVALWRGGAKVVLAQRRAEQGAGPLLKLTRGAGYRVLAAMSDHPPLPNVTGFGLYDREVVDTLKRWNEPEPFFRGMLVESGYPIALVPVERPERARGESKNGFAPLLGFALSGLAASGKSLLRLPIILSLWAFAIAGLLLLASLVLLSATLLGWSVGLAGFGVLLLILGLIGDQVRLLAERTRGMPLVIEEARLNFPPSS</sequence>
<dbReference type="CDD" id="cd04187">
    <property type="entry name" value="DPM1_like_bac"/>
    <property type="match status" value="1"/>
</dbReference>
<dbReference type="GO" id="GO:0005886">
    <property type="term" value="C:plasma membrane"/>
    <property type="evidence" value="ECO:0007669"/>
    <property type="project" value="TreeGrafter"/>
</dbReference>
<dbReference type="OrthoDB" id="9807795at2"/>
<dbReference type="PANTHER" id="PTHR48090:SF1">
    <property type="entry name" value="PROPHAGE BACTOPRENOL GLUCOSYL TRANSFERASE HOMOLOG"/>
    <property type="match status" value="1"/>
</dbReference>
<keyword evidence="5 7" id="KW-1133">Transmembrane helix</keyword>
<dbReference type="InterPro" id="IPR001173">
    <property type="entry name" value="Glyco_trans_2-like"/>
</dbReference>
<dbReference type="PANTHER" id="PTHR48090">
    <property type="entry name" value="UNDECAPRENYL-PHOSPHATE 4-DEOXY-4-FORMAMIDO-L-ARABINOSE TRANSFERASE-RELATED"/>
    <property type="match status" value="1"/>
</dbReference>
<gene>
    <name evidence="9" type="ORF">SAMN06297144_0414</name>
</gene>
<evidence type="ECO:0000313" key="10">
    <source>
        <dbReference type="Proteomes" id="UP000219494"/>
    </source>
</evidence>
<evidence type="ECO:0000256" key="6">
    <source>
        <dbReference type="ARBA" id="ARBA00023136"/>
    </source>
</evidence>
<dbReference type="Pfam" id="PF00535">
    <property type="entry name" value="Glycos_transf_2"/>
    <property type="match status" value="1"/>
</dbReference>
<keyword evidence="3 9" id="KW-0808">Transferase</keyword>
<dbReference type="InterPro" id="IPR029044">
    <property type="entry name" value="Nucleotide-diphossugar_trans"/>
</dbReference>
<feature type="transmembrane region" description="Helical" evidence="7">
    <location>
        <begin position="259"/>
        <end position="278"/>
    </location>
</feature>
<keyword evidence="4 7" id="KW-0812">Transmembrane</keyword>
<evidence type="ECO:0000259" key="8">
    <source>
        <dbReference type="Pfam" id="PF00535"/>
    </source>
</evidence>
<dbReference type="AlphaFoldDB" id="A0A285QB49"/>
<dbReference type="RefSeq" id="WP_097062344.1">
    <property type="nucleotide sequence ID" value="NZ_OBMI01000001.1"/>
</dbReference>